<name>A0A1B6CWK2_9HEMI</name>
<evidence type="ECO:0000256" key="1">
    <source>
        <dbReference type="ARBA" id="ARBA00004123"/>
    </source>
</evidence>
<dbReference type="GO" id="GO:0005634">
    <property type="term" value="C:nucleus"/>
    <property type="evidence" value="ECO:0007669"/>
    <property type="project" value="UniProtKB-SubCell"/>
</dbReference>
<evidence type="ECO:0000259" key="8">
    <source>
        <dbReference type="PROSITE" id="PS50097"/>
    </source>
</evidence>
<dbReference type="GO" id="GO:0003677">
    <property type="term" value="F:DNA binding"/>
    <property type="evidence" value="ECO:0007669"/>
    <property type="project" value="InterPro"/>
</dbReference>
<dbReference type="SMART" id="SM00225">
    <property type="entry name" value="BTB"/>
    <property type="match status" value="1"/>
</dbReference>
<feature type="region of interest" description="Disordered" evidence="7">
    <location>
        <begin position="1"/>
        <end position="26"/>
    </location>
</feature>
<gene>
    <name evidence="10" type="ORF">g.6195</name>
</gene>
<dbReference type="SUPFAM" id="SSF54695">
    <property type="entry name" value="POZ domain"/>
    <property type="match status" value="1"/>
</dbReference>
<dbReference type="SUPFAM" id="SSF57667">
    <property type="entry name" value="beta-beta-alpha zinc fingers"/>
    <property type="match status" value="1"/>
</dbReference>
<dbReference type="InterPro" id="IPR051095">
    <property type="entry name" value="Dros_DevTransReg"/>
</dbReference>
<dbReference type="SMART" id="SM00614">
    <property type="entry name" value="ZnF_BED"/>
    <property type="match status" value="1"/>
</dbReference>
<evidence type="ECO:0000313" key="10">
    <source>
        <dbReference type="EMBL" id="JAS17882.1"/>
    </source>
</evidence>
<dbReference type="GO" id="GO:0008270">
    <property type="term" value="F:zinc ion binding"/>
    <property type="evidence" value="ECO:0007669"/>
    <property type="project" value="UniProtKB-KW"/>
</dbReference>
<keyword evidence="2" id="KW-0479">Metal-binding</keyword>
<keyword evidence="5" id="KW-0539">Nucleus</keyword>
<evidence type="ECO:0008006" key="11">
    <source>
        <dbReference type="Google" id="ProtNLM"/>
    </source>
</evidence>
<dbReference type="GO" id="GO:0006357">
    <property type="term" value="P:regulation of transcription by RNA polymerase II"/>
    <property type="evidence" value="ECO:0007669"/>
    <property type="project" value="TreeGrafter"/>
</dbReference>
<reference evidence="10" key="1">
    <citation type="submission" date="2015-12" db="EMBL/GenBank/DDBJ databases">
        <title>De novo transcriptome assembly of four potential Pierce s Disease insect vectors from Arizona vineyards.</title>
        <authorList>
            <person name="Tassone E.E."/>
        </authorList>
    </citation>
    <scope>NUCLEOTIDE SEQUENCE</scope>
</reference>
<dbReference type="PROSITE" id="PS50808">
    <property type="entry name" value="ZF_BED"/>
    <property type="match status" value="1"/>
</dbReference>
<evidence type="ECO:0000256" key="3">
    <source>
        <dbReference type="ARBA" id="ARBA00022771"/>
    </source>
</evidence>
<keyword evidence="4" id="KW-0862">Zinc</keyword>
<dbReference type="GO" id="GO:0048666">
    <property type="term" value="P:neuron development"/>
    <property type="evidence" value="ECO:0007669"/>
    <property type="project" value="UniProtKB-ARBA"/>
</dbReference>
<feature type="domain" description="BED-type" evidence="9">
    <location>
        <begin position="25"/>
        <end position="83"/>
    </location>
</feature>
<sequence length="414" mass="46658">MESTIEISKHEDEKDHKPVRNYGSSTTSPVWSYFSLNKENPIQATCNICGTLMSRGGISPSRCGTTNLRRHLSFAHKIILPTKKSFIGINGCKKSKKKSCTPKPQIPIKSTTNVPSEVCVQWKSYNSNMQTMFPTLLSNELFVDVTLACEGNSIKCHRVILSACSTYFRDILCRTPCTHPIIFIKDMCFNDLQVLVDFMYCGEVYVSHKQLPSILEAAKALKIKGLSNLDFNIPNDSTIFPVTIKPKKYQEIDKLKITDIKECYQHFLPSSSKSNVKSKNQLNGIPKKAVSQSPNDNIHDLTNKNSTVDFDLHRIKLKENTNELIHSKRKALVHETASAELKHIILNNDFICSSPLNQLDDGRIAQTNRWNVGYGLASVYPSDFESDENEQIQDFIMIPEIVMSCNENSNDAKG</sequence>
<dbReference type="InterPro" id="IPR011333">
    <property type="entry name" value="SKP1/BTB/POZ_sf"/>
</dbReference>
<dbReference type="PANTHER" id="PTHR23110">
    <property type="entry name" value="BTB DOMAIN TRANSCRIPTION FACTOR"/>
    <property type="match status" value="1"/>
</dbReference>
<comment type="subcellular location">
    <subcellularLocation>
        <location evidence="1">Nucleus</location>
    </subcellularLocation>
</comment>
<dbReference type="EMBL" id="GEDC01019416">
    <property type="protein sequence ID" value="JAS17882.1"/>
    <property type="molecule type" value="Transcribed_RNA"/>
</dbReference>
<keyword evidence="3 6" id="KW-0863">Zinc-finger</keyword>
<evidence type="ECO:0000259" key="9">
    <source>
        <dbReference type="PROSITE" id="PS50808"/>
    </source>
</evidence>
<evidence type="ECO:0000256" key="2">
    <source>
        <dbReference type="ARBA" id="ARBA00022723"/>
    </source>
</evidence>
<feature type="compositionally biased region" description="Basic and acidic residues" evidence="7">
    <location>
        <begin position="7"/>
        <end position="18"/>
    </location>
</feature>
<evidence type="ECO:0000256" key="7">
    <source>
        <dbReference type="SAM" id="MobiDB-lite"/>
    </source>
</evidence>
<dbReference type="Pfam" id="PF02892">
    <property type="entry name" value="zf-BED"/>
    <property type="match status" value="1"/>
</dbReference>
<dbReference type="CDD" id="cd18315">
    <property type="entry name" value="BTB_POZ_BAB-like"/>
    <property type="match status" value="1"/>
</dbReference>
<accession>A0A1B6CWK2</accession>
<evidence type="ECO:0000256" key="6">
    <source>
        <dbReference type="PROSITE-ProRule" id="PRU00027"/>
    </source>
</evidence>
<dbReference type="Gene3D" id="3.30.710.10">
    <property type="entry name" value="Potassium Channel Kv1.1, Chain A"/>
    <property type="match status" value="1"/>
</dbReference>
<organism evidence="10">
    <name type="scientific">Clastoptera arizonana</name>
    <name type="common">Arizona spittle bug</name>
    <dbReference type="NCBI Taxonomy" id="38151"/>
    <lineage>
        <taxon>Eukaryota</taxon>
        <taxon>Metazoa</taxon>
        <taxon>Ecdysozoa</taxon>
        <taxon>Arthropoda</taxon>
        <taxon>Hexapoda</taxon>
        <taxon>Insecta</taxon>
        <taxon>Pterygota</taxon>
        <taxon>Neoptera</taxon>
        <taxon>Paraneoptera</taxon>
        <taxon>Hemiptera</taxon>
        <taxon>Auchenorrhyncha</taxon>
        <taxon>Cercopoidea</taxon>
        <taxon>Clastopteridae</taxon>
        <taxon>Clastoptera</taxon>
    </lineage>
</organism>
<evidence type="ECO:0000256" key="4">
    <source>
        <dbReference type="ARBA" id="ARBA00022833"/>
    </source>
</evidence>
<dbReference type="InterPro" id="IPR036236">
    <property type="entry name" value="Znf_C2H2_sf"/>
</dbReference>
<feature type="domain" description="BTB" evidence="8">
    <location>
        <begin position="143"/>
        <end position="208"/>
    </location>
</feature>
<dbReference type="Pfam" id="PF00651">
    <property type="entry name" value="BTB"/>
    <property type="match status" value="1"/>
</dbReference>
<dbReference type="PROSITE" id="PS50097">
    <property type="entry name" value="BTB"/>
    <property type="match status" value="1"/>
</dbReference>
<dbReference type="InterPro" id="IPR000210">
    <property type="entry name" value="BTB/POZ_dom"/>
</dbReference>
<dbReference type="AlphaFoldDB" id="A0A1B6CWK2"/>
<dbReference type="PANTHER" id="PTHR23110:SF109">
    <property type="entry name" value="FI07618P-RELATED"/>
    <property type="match status" value="1"/>
</dbReference>
<protein>
    <recommendedName>
        <fullName evidence="11">BTB domain-containing protein</fullName>
    </recommendedName>
</protein>
<evidence type="ECO:0000256" key="5">
    <source>
        <dbReference type="ARBA" id="ARBA00023242"/>
    </source>
</evidence>
<proteinExistence type="predicted"/>
<dbReference type="InterPro" id="IPR003656">
    <property type="entry name" value="Znf_BED"/>
</dbReference>